<feature type="region of interest" description="Disordered" evidence="1">
    <location>
        <begin position="27"/>
        <end position="76"/>
    </location>
</feature>
<reference evidence="2 3" key="1">
    <citation type="journal article" date="2013" name="PLoS ONE">
        <title>Genomic and secretomic analyses reveal unique features of the lignocellulolytic enzyme system of Penicillium decumbens.</title>
        <authorList>
            <person name="Liu G."/>
            <person name="Zhang L."/>
            <person name="Wei X."/>
            <person name="Zou G."/>
            <person name="Qin Y."/>
            <person name="Ma L."/>
            <person name="Li J."/>
            <person name="Zheng H."/>
            <person name="Wang S."/>
            <person name="Wang C."/>
            <person name="Xun L."/>
            <person name="Zhao G.-P."/>
            <person name="Zhou Z."/>
            <person name="Qu Y."/>
        </authorList>
    </citation>
    <scope>NUCLEOTIDE SEQUENCE [LARGE SCALE GENOMIC DNA]</scope>
    <source>
        <strain evidence="3">114-2 / CGMCC 5302</strain>
    </source>
</reference>
<dbReference type="HOGENOM" id="CLU_2334310_0_0_1"/>
<protein>
    <submittedName>
        <fullName evidence="2">Uncharacterized protein</fullName>
    </submittedName>
</protein>
<feature type="compositionally biased region" description="Basic and acidic residues" evidence="1">
    <location>
        <begin position="33"/>
        <end position="46"/>
    </location>
</feature>
<evidence type="ECO:0000256" key="1">
    <source>
        <dbReference type="SAM" id="MobiDB-lite"/>
    </source>
</evidence>
<dbReference type="AlphaFoldDB" id="S8BAC5"/>
<feature type="compositionally biased region" description="Polar residues" evidence="1">
    <location>
        <begin position="60"/>
        <end position="72"/>
    </location>
</feature>
<gene>
    <name evidence="2" type="ORF">PDE_06699</name>
</gene>
<name>S8BAC5_PENO1</name>
<evidence type="ECO:0000313" key="3">
    <source>
        <dbReference type="Proteomes" id="UP000019376"/>
    </source>
</evidence>
<dbReference type="EMBL" id="KB644414">
    <property type="protein sequence ID" value="EPS31742.1"/>
    <property type="molecule type" value="Genomic_DNA"/>
</dbReference>
<sequence length="98" mass="11000">MTPRGRRKNAKLSSTSTTLFAFSLSNANQDCPRSTEWEETAVDKNNAEVSSSDDEETWSPEPSNTYTPSEQSTKGRHGKFQYVKNQSYCLFIAAVLEI</sequence>
<organism evidence="2 3">
    <name type="scientific">Penicillium oxalicum (strain 114-2 / CGMCC 5302)</name>
    <name type="common">Penicillium decumbens</name>
    <dbReference type="NCBI Taxonomy" id="933388"/>
    <lineage>
        <taxon>Eukaryota</taxon>
        <taxon>Fungi</taxon>
        <taxon>Dikarya</taxon>
        <taxon>Ascomycota</taxon>
        <taxon>Pezizomycotina</taxon>
        <taxon>Eurotiomycetes</taxon>
        <taxon>Eurotiomycetidae</taxon>
        <taxon>Eurotiales</taxon>
        <taxon>Aspergillaceae</taxon>
        <taxon>Penicillium</taxon>
    </lineage>
</organism>
<keyword evidence="3" id="KW-1185">Reference proteome</keyword>
<dbReference type="Proteomes" id="UP000019376">
    <property type="component" value="Unassembled WGS sequence"/>
</dbReference>
<accession>S8BAC5</accession>
<proteinExistence type="predicted"/>
<evidence type="ECO:0000313" key="2">
    <source>
        <dbReference type="EMBL" id="EPS31742.1"/>
    </source>
</evidence>